<gene>
    <name evidence="1" type="ORF">ABIG07_000944</name>
</gene>
<keyword evidence="2" id="KW-1185">Reference proteome</keyword>
<organism evidence="1 2">
    <name type="scientific">Bradyrhizobium ottawaense</name>
    <dbReference type="NCBI Taxonomy" id="931866"/>
    <lineage>
        <taxon>Bacteria</taxon>
        <taxon>Pseudomonadati</taxon>
        <taxon>Pseudomonadota</taxon>
        <taxon>Alphaproteobacteria</taxon>
        <taxon>Hyphomicrobiales</taxon>
        <taxon>Nitrobacteraceae</taxon>
        <taxon>Bradyrhizobium</taxon>
    </lineage>
</organism>
<reference evidence="1 2" key="1">
    <citation type="submission" date="2024-07" db="EMBL/GenBank/DDBJ databases">
        <title>Genomic Encyclopedia of Type Strains, Phase V (KMG-V): Genome sequencing to study the core and pangenomes of soil and plant-associated prokaryotes.</title>
        <authorList>
            <person name="Whitman W."/>
        </authorList>
    </citation>
    <scope>NUCLEOTIDE SEQUENCE [LARGE SCALE GENOMIC DNA]</scope>
    <source>
        <strain evidence="1 2">USDA 152</strain>
    </source>
</reference>
<evidence type="ECO:0000313" key="2">
    <source>
        <dbReference type="Proteomes" id="UP001565369"/>
    </source>
</evidence>
<accession>A0ABV4FM02</accession>
<sequence length="60" mass="6904">MMTKKMISPTWLEAEPRVGFRIHSNSEVEVLTEAETLALVLRTIYEGMQRAGWRLNSTSH</sequence>
<dbReference type="Proteomes" id="UP001565369">
    <property type="component" value="Unassembled WGS sequence"/>
</dbReference>
<comment type="caution">
    <text evidence="1">The sequence shown here is derived from an EMBL/GenBank/DDBJ whole genome shotgun (WGS) entry which is preliminary data.</text>
</comment>
<dbReference type="EMBL" id="JBGBZJ010000003">
    <property type="protein sequence ID" value="MEY9451996.1"/>
    <property type="molecule type" value="Genomic_DNA"/>
</dbReference>
<proteinExistence type="predicted"/>
<evidence type="ECO:0000313" key="1">
    <source>
        <dbReference type="EMBL" id="MEY9451996.1"/>
    </source>
</evidence>
<name>A0ABV4FM02_9BRAD</name>
<protein>
    <submittedName>
        <fullName evidence="1">Uncharacterized protein</fullName>
    </submittedName>
</protein>